<keyword evidence="3" id="KW-0808">Transferase</keyword>
<gene>
    <name evidence="10" type="ORF">kustc0797</name>
</gene>
<proteinExistence type="predicted"/>
<dbReference type="AlphaFoldDB" id="Q1PWD8"/>
<dbReference type="InterPro" id="IPR011639">
    <property type="entry name" value="MethylTrfase_TaqI-like_dom"/>
</dbReference>
<evidence type="ECO:0000256" key="3">
    <source>
        <dbReference type="ARBA" id="ARBA00022679"/>
    </source>
</evidence>
<keyword evidence="4" id="KW-0949">S-adenosyl-L-methionine</keyword>
<dbReference type="PROSITE" id="PS00092">
    <property type="entry name" value="N6_MTASE"/>
    <property type="match status" value="1"/>
</dbReference>
<reference evidence="10" key="1">
    <citation type="journal article" date="2006" name="Nature">
        <title>Deciphering the evolution and metabolism of an anammox bacterium from a community genome.</title>
        <authorList>
            <person name="Strous M."/>
            <person name="Pelletier E."/>
            <person name="Mangenot S."/>
            <person name="Rattei T."/>
            <person name="Lehner A."/>
            <person name="Taylor M.W."/>
            <person name="Horn M."/>
            <person name="Daims H."/>
            <person name="Bartol-Mavel D."/>
            <person name="Wincker P."/>
            <person name="Barbe V."/>
            <person name="Fonknechten N."/>
            <person name="Vallenet D."/>
            <person name="Segurens B."/>
            <person name="Schenowitz-Truong C."/>
            <person name="Medigue C."/>
            <person name="Collingro A."/>
            <person name="Snel B."/>
            <person name="Dutilh B.E."/>
            <person name="OpDenCamp H.J.M."/>
            <person name="vanDerDrift C."/>
            <person name="Cirpus I."/>
            <person name="vanDePas-Schoonen K.T."/>
            <person name="Harhangi H.R."/>
            <person name="vanNiftrik L."/>
            <person name="Schmid M."/>
            <person name="Keltjens J."/>
            <person name="vanDeVossenberg J."/>
            <person name="Kartal B."/>
            <person name="Meier H."/>
            <person name="Frishman D."/>
            <person name="Huynen M.A."/>
            <person name="Mewes H."/>
            <person name="Weissenbach J."/>
            <person name="Jetten M.S.M."/>
            <person name="Wagner M."/>
            <person name="LePaslier D."/>
        </authorList>
    </citation>
    <scope>NUCLEOTIDE SEQUENCE</scope>
</reference>
<evidence type="ECO:0000259" key="8">
    <source>
        <dbReference type="Pfam" id="PF07669"/>
    </source>
</evidence>
<dbReference type="Pfam" id="PF12950">
    <property type="entry name" value="TaqI_C"/>
    <property type="match status" value="1"/>
</dbReference>
<reference evidence="10" key="2">
    <citation type="submission" date="2006-01" db="EMBL/GenBank/DDBJ databases">
        <authorList>
            <person name="Genoscope"/>
        </authorList>
    </citation>
    <scope>NUCLEOTIDE SEQUENCE</scope>
</reference>
<dbReference type="PANTHER" id="PTHR33841:SF1">
    <property type="entry name" value="DNA METHYLTRANSFERASE A"/>
    <property type="match status" value="1"/>
</dbReference>
<dbReference type="InterPro" id="IPR002052">
    <property type="entry name" value="DNA_methylase_N6_adenine_CS"/>
</dbReference>
<evidence type="ECO:0000256" key="7">
    <source>
        <dbReference type="ARBA" id="ARBA00047942"/>
    </source>
</evidence>
<dbReference type="GO" id="GO:0009007">
    <property type="term" value="F:site-specific DNA-methyltransferase (adenine-specific) activity"/>
    <property type="evidence" value="ECO:0007669"/>
    <property type="project" value="UniProtKB-EC"/>
</dbReference>
<dbReference type="Pfam" id="PF07669">
    <property type="entry name" value="Eco57I"/>
    <property type="match status" value="1"/>
</dbReference>
<accession>Q1PWD8</accession>
<dbReference type="EMBL" id="CT573073">
    <property type="protein sequence ID" value="CAJ71542.1"/>
    <property type="molecule type" value="Genomic_DNA"/>
</dbReference>
<dbReference type="RefSeq" id="WP_169704129.1">
    <property type="nucleotide sequence ID" value="NZ_OCTL01000124.1"/>
</dbReference>
<evidence type="ECO:0000313" key="10">
    <source>
        <dbReference type="EMBL" id="CAJ71542.1"/>
    </source>
</evidence>
<protein>
    <recommendedName>
        <fullName evidence="1">site-specific DNA-methyltransferase (adenine-specific)</fullName>
        <ecNumber evidence="1">2.1.1.72</ecNumber>
    </recommendedName>
</protein>
<dbReference type="GO" id="GO:0032259">
    <property type="term" value="P:methylation"/>
    <property type="evidence" value="ECO:0007669"/>
    <property type="project" value="UniProtKB-KW"/>
</dbReference>
<evidence type="ECO:0000259" key="9">
    <source>
        <dbReference type="Pfam" id="PF12950"/>
    </source>
</evidence>
<dbReference type="GO" id="GO:0003677">
    <property type="term" value="F:DNA binding"/>
    <property type="evidence" value="ECO:0007669"/>
    <property type="project" value="UniProtKB-KW"/>
</dbReference>
<dbReference type="InterPro" id="IPR029063">
    <property type="entry name" value="SAM-dependent_MTases_sf"/>
</dbReference>
<feature type="domain" description="Type II methyltransferase M.TaqI-like" evidence="8">
    <location>
        <begin position="583"/>
        <end position="785"/>
    </location>
</feature>
<dbReference type="Gene3D" id="3.40.50.150">
    <property type="entry name" value="Vaccinia Virus protein VP39"/>
    <property type="match status" value="1"/>
</dbReference>
<keyword evidence="10" id="KW-0560">Oxidoreductase</keyword>
<dbReference type="GO" id="GO:0009307">
    <property type="term" value="P:DNA restriction-modification system"/>
    <property type="evidence" value="ECO:0007669"/>
    <property type="project" value="UniProtKB-KW"/>
</dbReference>
<evidence type="ECO:0000256" key="5">
    <source>
        <dbReference type="ARBA" id="ARBA00022747"/>
    </source>
</evidence>
<dbReference type="PANTHER" id="PTHR33841">
    <property type="entry name" value="DNA METHYLTRANSFERASE YEEA-RELATED"/>
    <property type="match status" value="1"/>
</dbReference>
<feature type="domain" description="TaqI-like C-terminal specificity" evidence="9">
    <location>
        <begin position="884"/>
        <end position="1010"/>
    </location>
</feature>
<dbReference type="REBASE" id="14317">
    <property type="entry name" value="KstORFHP"/>
</dbReference>
<evidence type="ECO:0000256" key="4">
    <source>
        <dbReference type="ARBA" id="ARBA00022691"/>
    </source>
</evidence>
<evidence type="ECO:0000256" key="2">
    <source>
        <dbReference type="ARBA" id="ARBA00022603"/>
    </source>
</evidence>
<evidence type="ECO:0000256" key="1">
    <source>
        <dbReference type="ARBA" id="ARBA00011900"/>
    </source>
</evidence>
<keyword evidence="5" id="KW-0680">Restriction system</keyword>
<organism evidence="10">
    <name type="scientific">Kuenenia stuttgartiensis</name>
    <dbReference type="NCBI Taxonomy" id="174633"/>
    <lineage>
        <taxon>Bacteria</taxon>
        <taxon>Pseudomonadati</taxon>
        <taxon>Planctomycetota</taxon>
        <taxon>Candidatus Brocadiia</taxon>
        <taxon>Candidatus Brocadiales</taxon>
        <taxon>Candidatus Brocadiaceae</taxon>
        <taxon>Candidatus Kuenenia</taxon>
    </lineage>
</organism>
<name>Q1PWD8_KUEST</name>
<sequence length="1071" mass="123702">MDKQQAKQIIQETFENPFDKGRFTLFIKNLLNHIEENRIPPRHGQFIPDAYKPYISSLARIGKFNDNENRVDILIIKLQKETSLERARTMQRNFVAGYLQGKYGSSNEKEAALVAFVSPDSADWRFSLVKMDYKFEQTQAGRMKVKEEFTPARRWSFLVGANETSHTAQSRLVNMLANDEHNPTLKELEQAFDIETVTKEFFIKYRDLFIRTKEELDKVVKSDAKIKADFEAKGVNTVDFAKKLLGQIVFLYFLQKKEWFGVGRDAAWGTGPKNFLRLLFEKNMADYKNFFNDILEPLFYEALAIERTNDFYSRFNCKIPFLNGGLFDPINSYDWVHTDIILPNELFSNKEKTKEGDIGTGIFDVFDRYNFTVREDEPLEKEVAIDPEMLGKVFENLLEVKDRKSKGTYYTPREIVHYMCQESLINHLDATINPPKTTVKEPVFTPNTPTQKKLFRDTKPRQLCLTSEKYQPVVPREDIESFIRHGDIAIEHDVTAKEKHAEKSDYNGKYKKYKLPETIRAHAKLIDDALADIKICDPAIGSGAFPVGMMHEIVRARQTLTTYLGNTEERTLYNFKRHAIQESLYGVDIDLSAVEIAKLRLWLSLVVDEEDYQTIKPLPNLDYKIICGNSLLEVEKDLSNSELFKEMEKLKPLYFDETNIKKKKELKQKIDSLIGGITENNKLFDFEVYFSEVYFSEVFHKKGGFDVVIANPPYGAEIDKITLKKIKQNLSDTNNSNSAAIFIDYGKNRVIGERGTLTFIVPKSLLYSENWFSLVNSMLGNTHILVDVEKAFEKVKLEQVVFVYSKLIHKKEYLARKFLDNDFIRSTNIFNDLVLKYKAWICDVSPEELNIGNNLKIDCVYMKDISETKRGVGLQKYLSNDGDHPVIGGKNIFRYGCNGVKGYLSKEILKSNRNKLAFMQRPKIISQDLVAHIQNPIPRIMITSFYDGTGKIIGLDTVQNTIITDSNYDHKYILALLNSTFVSWYTYKFIYCAAIRTMHFDNYYVGKIPIPKISHKDQRPVTILVDQILAANQECPDADTSALERQIDQMVYKLYDLTPEEIAIVEGEKKI</sequence>
<dbReference type="InterPro" id="IPR050953">
    <property type="entry name" value="N4_N6_ade-DNA_methylase"/>
</dbReference>
<dbReference type="InterPro" id="IPR025931">
    <property type="entry name" value="TaqI_C"/>
</dbReference>
<dbReference type="SUPFAM" id="SSF53335">
    <property type="entry name" value="S-adenosyl-L-methionine-dependent methyltransferases"/>
    <property type="match status" value="1"/>
</dbReference>
<comment type="catalytic activity">
    <reaction evidence="7">
        <text>a 2'-deoxyadenosine in DNA + S-adenosyl-L-methionine = an N(6)-methyl-2'-deoxyadenosine in DNA + S-adenosyl-L-homocysteine + H(+)</text>
        <dbReference type="Rhea" id="RHEA:15197"/>
        <dbReference type="Rhea" id="RHEA-COMP:12418"/>
        <dbReference type="Rhea" id="RHEA-COMP:12419"/>
        <dbReference type="ChEBI" id="CHEBI:15378"/>
        <dbReference type="ChEBI" id="CHEBI:57856"/>
        <dbReference type="ChEBI" id="CHEBI:59789"/>
        <dbReference type="ChEBI" id="CHEBI:90615"/>
        <dbReference type="ChEBI" id="CHEBI:90616"/>
        <dbReference type="EC" id="2.1.1.72"/>
    </reaction>
</comment>
<dbReference type="PRINTS" id="PR00507">
    <property type="entry name" value="N12N6MTFRASE"/>
</dbReference>
<dbReference type="EC" id="2.1.1.72" evidence="1"/>
<evidence type="ECO:0000256" key="6">
    <source>
        <dbReference type="ARBA" id="ARBA00023125"/>
    </source>
</evidence>
<keyword evidence="6" id="KW-0238">DNA-binding</keyword>
<dbReference type="GO" id="GO:0016491">
    <property type="term" value="F:oxidoreductase activity"/>
    <property type="evidence" value="ECO:0007669"/>
    <property type="project" value="UniProtKB-KW"/>
</dbReference>
<keyword evidence="2" id="KW-0489">Methyltransferase</keyword>
<dbReference type="SUPFAM" id="SSF116734">
    <property type="entry name" value="DNA methylase specificity domain"/>
    <property type="match status" value="1"/>
</dbReference>